<comment type="caution">
    <text evidence="1">The sequence shown here is derived from an EMBL/GenBank/DDBJ whole genome shotgun (WGS) entry which is preliminary data.</text>
</comment>
<evidence type="ECO:0000313" key="1">
    <source>
        <dbReference type="EMBL" id="NKE61283.1"/>
    </source>
</evidence>
<sequence>MGLDRRHLEGPVPGEPGGWASHQYVFDIVDSVLASGVSDRLLVTTSMHDLVVASAEAKVGEYETIKVISPANYALFFGHMGLAFASQRGRRQEIRQYLIEDAVDVFWEMVEEKFGISPAVR</sequence>
<reference evidence="1 2" key="1">
    <citation type="submission" date="2019-08" db="EMBL/GenBank/DDBJ databases">
        <title>Lentzea from Indian Himalayas.</title>
        <authorList>
            <person name="Mandal S."/>
            <person name="Mallick Gupta A."/>
            <person name="Maiti P.K."/>
            <person name="Sarkar J."/>
            <person name="Mandal S."/>
        </authorList>
    </citation>
    <scope>NUCLEOTIDE SEQUENCE [LARGE SCALE GENOMIC DNA]</scope>
    <source>
        <strain evidence="1 2">PSKA42</strain>
    </source>
</reference>
<proteinExistence type="predicted"/>
<protein>
    <submittedName>
        <fullName evidence="1">Uncharacterized protein</fullName>
    </submittedName>
</protein>
<dbReference type="RefSeq" id="WP_167977935.1">
    <property type="nucleotide sequence ID" value="NZ_VSRL01000165.1"/>
</dbReference>
<gene>
    <name evidence="1" type="ORF">FXN61_32755</name>
</gene>
<evidence type="ECO:0000313" key="2">
    <source>
        <dbReference type="Proteomes" id="UP001515943"/>
    </source>
</evidence>
<organism evidence="1 2">
    <name type="scientific">Lentzea indica</name>
    <dbReference type="NCBI Taxonomy" id="2604800"/>
    <lineage>
        <taxon>Bacteria</taxon>
        <taxon>Bacillati</taxon>
        <taxon>Actinomycetota</taxon>
        <taxon>Actinomycetes</taxon>
        <taxon>Pseudonocardiales</taxon>
        <taxon>Pseudonocardiaceae</taxon>
        <taxon>Lentzea</taxon>
    </lineage>
</organism>
<name>A0ABX1FQJ6_9PSEU</name>
<dbReference type="Proteomes" id="UP001515943">
    <property type="component" value="Unassembled WGS sequence"/>
</dbReference>
<accession>A0ABX1FQJ6</accession>
<dbReference type="EMBL" id="VSRL01000165">
    <property type="protein sequence ID" value="NKE61283.1"/>
    <property type="molecule type" value="Genomic_DNA"/>
</dbReference>
<keyword evidence="2" id="KW-1185">Reference proteome</keyword>